<proteinExistence type="predicted"/>
<dbReference type="AlphaFoldDB" id="A0A2Z6QJ17"/>
<sequence>MESTSFRPSTSISTSLSTSNSVTVRANTIVRKTRSDKKDTICKRCGHECSTPQKLREHLKRKNLCKLLQDKKDIAPIQVSIQEVNQDNNQGKVQVQTPVVYTQKRDHQREKLQAVNQTPVYKPELQRKAPTTHDKDYNRIEVTGEECDLPQNSKECQRLHHDLLQADDKAFEKVQIDSEADPERDLEFREQEELGTALKRRAIVVHRAKVLRSHPDNRSDIRKFLESQKKQFRELLEKEFDKRGQFKFALYSLAKFLLDDKPGNENKKSSRSDWLRNKQIIVYNRAEIDDYLSDAFKQIIYLIKERGGKSNA</sequence>
<evidence type="ECO:0000313" key="3">
    <source>
        <dbReference type="Proteomes" id="UP000247702"/>
    </source>
</evidence>
<dbReference type="EMBL" id="BEXD01000250">
    <property type="protein sequence ID" value="GBB85779.1"/>
    <property type="molecule type" value="Genomic_DNA"/>
</dbReference>
<evidence type="ECO:0000313" key="2">
    <source>
        <dbReference type="EMBL" id="GBB85779.1"/>
    </source>
</evidence>
<dbReference type="Proteomes" id="UP000247702">
    <property type="component" value="Unassembled WGS sequence"/>
</dbReference>
<protein>
    <submittedName>
        <fullName evidence="2">Uncharacterized protein</fullName>
    </submittedName>
</protein>
<keyword evidence="3" id="KW-1185">Reference proteome</keyword>
<reference evidence="2 3" key="1">
    <citation type="submission" date="2017-11" db="EMBL/GenBank/DDBJ databases">
        <title>The genome of Rhizophagus clarus HR1 reveals common genetic basis of auxotrophy among arbuscular mycorrhizal fungi.</title>
        <authorList>
            <person name="Kobayashi Y."/>
        </authorList>
    </citation>
    <scope>NUCLEOTIDE SEQUENCE [LARGE SCALE GENOMIC DNA]</scope>
    <source>
        <strain evidence="2 3">HR1</strain>
    </source>
</reference>
<feature type="region of interest" description="Disordered" evidence="1">
    <location>
        <begin position="1"/>
        <end position="21"/>
    </location>
</feature>
<gene>
    <name evidence="2" type="ORF">RclHR1_12220002</name>
</gene>
<comment type="caution">
    <text evidence="2">The sequence shown here is derived from an EMBL/GenBank/DDBJ whole genome shotgun (WGS) entry which is preliminary data.</text>
</comment>
<name>A0A2Z6QJ17_9GLOM</name>
<accession>A0A2Z6QJ17</accession>
<organism evidence="2 3">
    <name type="scientific">Rhizophagus clarus</name>
    <dbReference type="NCBI Taxonomy" id="94130"/>
    <lineage>
        <taxon>Eukaryota</taxon>
        <taxon>Fungi</taxon>
        <taxon>Fungi incertae sedis</taxon>
        <taxon>Mucoromycota</taxon>
        <taxon>Glomeromycotina</taxon>
        <taxon>Glomeromycetes</taxon>
        <taxon>Glomerales</taxon>
        <taxon>Glomeraceae</taxon>
        <taxon>Rhizophagus</taxon>
    </lineage>
</organism>
<evidence type="ECO:0000256" key="1">
    <source>
        <dbReference type="SAM" id="MobiDB-lite"/>
    </source>
</evidence>